<proteinExistence type="inferred from homology"/>
<organism evidence="9 10">
    <name type="scientific">Loktanella fryxellensis</name>
    <dbReference type="NCBI Taxonomy" id="245187"/>
    <lineage>
        <taxon>Bacteria</taxon>
        <taxon>Pseudomonadati</taxon>
        <taxon>Pseudomonadota</taxon>
        <taxon>Alphaproteobacteria</taxon>
        <taxon>Rhodobacterales</taxon>
        <taxon>Roseobacteraceae</taxon>
        <taxon>Loktanella</taxon>
    </lineage>
</organism>
<evidence type="ECO:0000256" key="4">
    <source>
        <dbReference type="ARBA" id="ARBA00022475"/>
    </source>
</evidence>
<name>A0A1H8IKN7_9RHOB</name>
<feature type="transmembrane region" description="Helical" evidence="8">
    <location>
        <begin position="93"/>
        <end position="113"/>
    </location>
</feature>
<dbReference type="Pfam" id="PF01925">
    <property type="entry name" value="TauE"/>
    <property type="match status" value="1"/>
</dbReference>
<dbReference type="RefSeq" id="WP_245731595.1">
    <property type="nucleotide sequence ID" value="NZ_FOCI01000026.1"/>
</dbReference>
<dbReference type="PANTHER" id="PTHR30269:SF32">
    <property type="entry name" value="MEMBRANE TRANSPORTER PROTEIN-RELATED"/>
    <property type="match status" value="1"/>
</dbReference>
<feature type="transmembrane region" description="Helical" evidence="8">
    <location>
        <begin position="193"/>
        <end position="212"/>
    </location>
</feature>
<dbReference type="InterPro" id="IPR002781">
    <property type="entry name" value="TM_pro_TauE-like"/>
</dbReference>
<feature type="transmembrane region" description="Helical" evidence="8">
    <location>
        <begin position="23"/>
        <end position="52"/>
    </location>
</feature>
<reference evidence="9 10" key="1">
    <citation type="submission" date="2016-10" db="EMBL/GenBank/DDBJ databases">
        <authorList>
            <person name="de Groot N.N."/>
        </authorList>
    </citation>
    <scope>NUCLEOTIDE SEQUENCE [LARGE SCALE GENOMIC DNA]</scope>
    <source>
        <strain evidence="9 10">DSM 16213</strain>
    </source>
</reference>
<keyword evidence="6 8" id="KW-1133">Transmembrane helix</keyword>
<feature type="transmembrane region" description="Helical" evidence="8">
    <location>
        <begin position="250"/>
        <end position="267"/>
    </location>
</feature>
<feature type="transmembrane region" description="Helical" evidence="8">
    <location>
        <begin position="218"/>
        <end position="238"/>
    </location>
</feature>
<evidence type="ECO:0000256" key="7">
    <source>
        <dbReference type="ARBA" id="ARBA00023136"/>
    </source>
</evidence>
<sequence>MVAAAPMAQNGGMMTDILTVLPLPLLLFACAVTLVGGFIKGAVGFALPLIMLSGMGILIEPQTVVAAMILPVVLSNVWQIARSGLGPARDAVAVHWRYLVIVCVMILISAQFLTAIPMDALFVILGVPVVAICVVQVLGWTPRISQRWHRPTEVGAGLLAGGLGGLSGTWGPPTVLYLLALDIPRAQQMAVQGVVYGLGSVMLLIGHLQSGVLDARTLQVSALLVVPTFLGMAVGFRLGDRFDQERFRRVTLLVLIVAGANLIRRGLMG</sequence>
<evidence type="ECO:0000256" key="1">
    <source>
        <dbReference type="ARBA" id="ARBA00004651"/>
    </source>
</evidence>
<dbReference type="PANTHER" id="PTHR30269">
    <property type="entry name" value="TRANSMEMBRANE PROTEIN YFCA"/>
    <property type="match status" value="1"/>
</dbReference>
<dbReference type="AlphaFoldDB" id="A0A1H8IKN7"/>
<feature type="transmembrane region" description="Helical" evidence="8">
    <location>
        <begin position="120"/>
        <end position="138"/>
    </location>
</feature>
<evidence type="ECO:0000313" key="9">
    <source>
        <dbReference type="EMBL" id="SEN68686.1"/>
    </source>
</evidence>
<evidence type="ECO:0000313" key="10">
    <source>
        <dbReference type="Proteomes" id="UP000199585"/>
    </source>
</evidence>
<keyword evidence="10" id="KW-1185">Reference proteome</keyword>
<protein>
    <recommendedName>
        <fullName evidence="8">Probable membrane transporter protein</fullName>
    </recommendedName>
</protein>
<evidence type="ECO:0000256" key="5">
    <source>
        <dbReference type="ARBA" id="ARBA00022692"/>
    </source>
</evidence>
<keyword evidence="5 8" id="KW-0812">Transmembrane</keyword>
<evidence type="ECO:0000256" key="6">
    <source>
        <dbReference type="ARBA" id="ARBA00022989"/>
    </source>
</evidence>
<dbReference type="EMBL" id="FOCI01000026">
    <property type="protein sequence ID" value="SEN68686.1"/>
    <property type="molecule type" value="Genomic_DNA"/>
</dbReference>
<comment type="similarity">
    <text evidence="2 8">Belongs to the 4-toluene sulfonate uptake permease (TSUP) (TC 2.A.102) family.</text>
</comment>
<keyword evidence="3" id="KW-0813">Transport</keyword>
<evidence type="ECO:0000256" key="3">
    <source>
        <dbReference type="ARBA" id="ARBA00022448"/>
    </source>
</evidence>
<keyword evidence="4 8" id="KW-1003">Cell membrane</keyword>
<dbReference type="InterPro" id="IPR052017">
    <property type="entry name" value="TSUP"/>
</dbReference>
<evidence type="ECO:0000256" key="2">
    <source>
        <dbReference type="ARBA" id="ARBA00009142"/>
    </source>
</evidence>
<dbReference type="Proteomes" id="UP000199585">
    <property type="component" value="Unassembled WGS sequence"/>
</dbReference>
<comment type="subcellular location">
    <subcellularLocation>
        <location evidence="1 8">Cell membrane</location>
        <topology evidence="1 8">Multi-pass membrane protein</topology>
    </subcellularLocation>
</comment>
<gene>
    <name evidence="9" type="ORF">SAMN04488003_12626</name>
</gene>
<feature type="transmembrane region" description="Helical" evidence="8">
    <location>
        <begin position="64"/>
        <end position="81"/>
    </location>
</feature>
<accession>A0A1H8IKN7</accession>
<evidence type="ECO:0000256" key="8">
    <source>
        <dbReference type="RuleBase" id="RU363041"/>
    </source>
</evidence>
<feature type="transmembrane region" description="Helical" evidence="8">
    <location>
        <begin position="158"/>
        <end position="181"/>
    </location>
</feature>
<dbReference type="GO" id="GO:0005886">
    <property type="term" value="C:plasma membrane"/>
    <property type="evidence" value="ECO:0007669"/>
    <property type="project" value="UniProtKB-SubCell"/>
</dbReference>
<keyword evidence="7 8" id="KW-0472">Membrane</keyword>